<dbReference type="AlphaFoldDB" id="A0A1R3G6P8"/>
<name>A0A1R3G6P8_COCAP</name>
<reference evidence="1 2" key="1">
    <citation type="submission" date="2013-09" db="EMBL/GenBank/DDBJ databases">
        <title>Corchorus capsularis genome sequencing.</title>
        <authorList>
            <person name="Alam M."/>
            <person name="Haque M.S."/>
            <person name="Islam M.S."/>
            <person name="Emdad E.M."/>
            <person name="Islam M.M."/>
            <person name="Ahmed B."/>
            <person name="Halim A."/>
            <person name="Hossen Q.M.M."/>
            <person name="Hossain M.Z."/>
            <person name="Ahmed R."/>
            <person name="Khan M.M."/>
            <person name="Islam R."/>
            <person name="Rashid M.M."/>
            <person name="Khan S.A."/>
            <person name="Rahman M.S."/>
            <person name="Alam M."/>
        </authorList>
    </citation>
    <scope>NUCLEOTIDE SEQUENCE [LARGE SCALE GENOMIC DNA]</scope>
    <source>
        <strain evidence="2">cv. CVL-1</strain>
        <tissue evidence="1">Whole seedling</tissue>
    </source>
</reference>
<evidence type="ECO:0000313" key="2">
    <source>
        <dbReference type="Proteomes" id="UP000188268"/>
    </source>
</evidence>
<dbReference type="Proteomes" id="UP000188268">
    <property type="component" value="Unassembled WGS sequence"/>
</dbReference>
<organism evidence="1 2">
    <name type="scientific">Corchorus capsularis</name>
    <name type="common">Jute</name>
    <dbReference type="NCBI Taxonomy" id="210143"/>
    <lineage>
        <taxon>Eukaryota</taxon>
        <taxon>Viridiplantae</taxon>
        <taxon>Streptophyta</taxon>
        <taxon>Embryophyta</taxon>
        <taxon>Tracheophyta</taxon>
        <taxon>Spermatophyta</taxon>
        <taxon>Magnoliopsida</taxon>
        <taxon>eudicotyledons</taxon>
        <taxon>Gunneridae</taxon>
        <taxon>Pentapetalae</taxon>
        <taxon>rosids</taxon>
        <taxon>malvids</taxon>
        <taxon>Malvales</taxon>
        <taxon>Malvaceae</taxon>
        <taxon>Grewioideae</taxon>
        <taxon>Apeibeae</taxon>
        <taxon>Corchorus</taxon>
    </lineage>
</organism>
<dbReference type="Gramene" id="OMO53752">
    <property type="protein sequence ID" value="OMO53752"/>
    <property type="gene ID" value="CCACVL1_28371"/>
</dbReference>
<gene>
    <name evidence="1" type="ORF">CCACVL1_28371</name>
</gene>
<dbReference type="EMBL" id="AWWV01015139">
    <property type="protein sequence ID" value="OMO53752.1"/>
    <property type="molecule type" value="Genomic_DNA"/>
</dbReference>
<feature type="non-terminal residue" evidence="1">
    <location>
        <position position="1"/>
    </location>
</feature>
<protein>
    <submittedName>
        <fullName evidence="1">Uncharacterized protein</fullName>
    </submittedName>
</protein>
<evidence type="ECO:0000313" key="1">
    <source>
        <dbReference type="EMBL" id="OMO53752.1"/>
    </source>
</evidence>
<proteinExistence type="predicted"/>
<comment type="caution">
    <text evidence="1">The sequence shown here is derived from an EMBL/GenBank/DDBJ whole genome shotgun (WGS) entry which is preliminary data.</text>
</comment>
<keyword evidence="2" id="KW-1185">Reference proteome</keyword>
<sequence>PDNKTLTHYKITSPSRFLDLSSWPGCCCGINTRGGLSCWGL</sequence>
<accession>A0A1R3G6P8</accession>